<accession>A0A0G0H9V7</accession>
<evidence type="ECO:0000313" key="2">
    <source>
        <dbReference type="EMBL" id="KKQ38922.1"/>
    </source>
</evidence>
<evidence type="ECO:0000256" key="1">
    <source>
        <dbReference type="SAM" id="Coils"/>
    </source>
</evidence>
<proteinExistence type="predicted"/>
<organism evidence="2 3">
    <name type="scientific">Candidatus Roizmanbacteria bacterium GW2011_GWA2_37_7</name>
    <dbReference type="NCBI Taxonomy" id="1618481"/>
    <lineage>
        <taxon>Bacteria</taxon>
        <taxon>Candidatus Roizmaniibacteriota</taxon>
    </lineage>
</organism>
<gene>
    <name evidence="2" type="ORF">US54_C0001G0047</name>
</gene>
<protein>
    <submittedName>
        <fullName evidence="2">Uncharacterized protein</fullName>
    </submittedName>
</protein>
<evidence type="ECO:0000313" key="3">
    <source>
        <dbReference type="Proteomes" id="UP000034471"/>
    </source>
</evidence>
<reference evidence="2 3" key="1">
    <citation type="journal article" date="2015" name="Nature">
        <title>rRNA introns, odd ribosomes, and small enigmatic genomes across a large radiation of phyla.</title>
        <authorList>
            <person name="Brown C.T."/>
            <person name="Hug L.A."/>
            <person name="Thomas B.C."/>
            <person name="Sharon I."/>
            <person name="Castelle C.J."/>
            <person name="Singh A."/>
            <person name="Wilkins M.J."/>
            <person name="Williams K.H."/>
            <person name="Banfield J.F."/>
        </authorList>
    </citation>
    <scope>NUCLEOTIDE SEQUENCE [LARGE SCALE GENOMIC DNA]</scope>
</reference>
<dbReference type="STRING" id="1618481.US54_C0001G0047"/>
<dbReference type="Proteomes" id="UP000034471">
    <property type="component" value="Unassembled WGS sequence"/>
</dbReference>
<sequence length="109" mass="12626">MNKQFYSHLVAVGTLSVELDELELESHERDELVELIHITVHHVVIDVVLTELNEDEKKIFLHNLSNDDHKTILEHLHSIVENLEDKIKQASSSALEDLRRDISEVKNQI</sequence>
<keyword evidence="1" id="KW-0175">Coiled coil</keyword>
<name>A0A0G0H9V7_9BACT</name>
<dbReference type="EMBL" id="LBTJ01000001">
    <property type="protein sequence ID" value="KKQ38922.1"/>
    <property type="molecule type" value="Genomic_DNA"/>
</dbReference>
<feature type="coiled-coil region" evidence="1">
    <location>
        <begin position="73"/>
        <end position="108"/>
    </location>
</feature>
<dbReference type="AlphaFoldDB" id="A0A0G0H9V7"/>
<comment type="caution">
    <text evidence="2">The sequence shown here is derived from an EMBL/GenBank/DDBJ whole genome shotgun (WGS) entry which is preliminary data.</text>
</comment>